<dbReference type="PANTHER" id="PTHR34308:SF1">
    <property type="entry name" value="COBALAMIN BIOSYNTHESIS PROTEIN CBIB"/>
    <property type="match status" value="1"/>
</dbReference>
<keyword evidence="8 9" id="KW-0472">Membrane</keyword>
<evidence type="ECO:0000256" key="7">
    <source>
        <dbReference type="ARBA" id="ARBA00022989"/>
    </source>
</evidence>
<name>A0ABY4NRR1_9PSEU</name>
<reference evidence="10" key="1">
    <citation type="submission" date="2022-01" db="EMBL/GenBank/DDBJ databases">
        <title>PSI-footprinting approach for the identification of protein synthesis inhibitor producers.</title>
        <authorList>
            <person name="Handel F."/>
            <person name="Kulik A."/>
            <person name="Wex K.W."/>
            <person name="Berscheid A."/>
            <person name="Saur J.S."/>
            <person name="Winkler A."/>
            <person name="Wibberg D."/>
            <person name="Kalinowski J."/>
            <person name="Broetz-Oesterhelt H."/>
            <person name="Mast Y."/>
        </authorList>
    </citation>
    <scope>NUCLEOTIDE SEQUENCE</scope>
    <source>
        <strain evidence="10">KNN 49.3e</strain>
    </source>
</reference>
<keyword evidence="6 9" id="KW-0812">Transmembrane</keyword>
<evidence type="ECO:0000256" key="1">
    <source>
        <dbReference type="ARBA" id="ARBA00004651"/>
    </source>
</evidence>
<comment type="subcellular location">
    <subcellularLocation>
        <location evidence="1 9">Cell membrane</location>
        <topology evidence="1 9">Multi-pass membrane protein</topology>
    </subcellularLocation>
</comment>
<comment type="caution">
    <text evidence="9">Lacks conserved residue(s) required for the propagation of feature annotation.</text>
</comment>
<dbReference type="EMBL" id="CP091196">
    <property type="protein sequence ID" value="UQS22736.1"/>
    <property type="molecule type" value="Genomic_DNA"/>
</dbReference>
<evidence type="ECO:0000256" key="6">
    <source>
        <dbReference type="ARBA" id="ARBA00022692"/>
    </source>
</evidence>
<evidence type="ECO:0000256" key="4">
    <source>
        <dbReference type="ARBA" id="ARBA00022475"/>
    </source>
</evidence>
<comment type="pathway">
    <text evidence="2 9">Cofactor biosynthesis; adenosylcobalamin biosynthesis.</text>
</comment>
<evidence type="ECO:0000313" key="10">
    <source>
        <dbReference type="EMBL" id="UQS22736.1"/>
    </source>
</evidence>
<keyword evidence="11" id="KW-1185">Reference proteome</keyword>
<feature type="transmembrane region" description="Helical" evidence="9">
    <location>
        <begin position="288"/>
        <end position="306"/>
    </location>
</feature>
<evidence type="ECO:0000256" key="8">
    <source>
        <dbReference type="ARBA" id="ARBA00023136"/>
    </source>
</evidence>
<dbReference type="Pfam" id="PF03186">
    <property type="entry name" value="CobD_Cbib"/>
    <property type="match status" value="1"/>
</dbReference>
<dbReference type="Proteomes" id="UP000830158">
    <property type="component" value="Chromosome"/>
</dbReference>
<keyword evidence="7 9" id="KW-1133">Transmembrane helix</keyword>
<dbReference type="HAMAP" id="MF_00024">
    <property type="entry name" value="CobD_CbiB"/>
    <property type="match status" value="1"/>
</dbReference>
<keyword evidence="5 9" id="KW-0169">Cobalamin biosynthesis</keyword>
<dbReference type="PANTHER" id="PTHR34308">
    <property type="entry name" value="COBALAMIN BIOSYNTHESIS PROTEIN CBIB"/>
    <property type="match status" value="1"/>
</dbReference>
<accession>A0ABY4NRR1</accession>
<evidence type="ECO:0000256" key="9">
    <source>
        <dbReference type="HAMAP-Rule" id="MF_00024"/>
    </source>
</evidence>
<evidence type="ECO:0000256" key="3">
    <source>
        <dbReference type="ARBA" id="ARBA00006263"/>
    </source>
</evidence>
<comment type="function">
    <text evidence="9">Converts cobyric acid to cobinamide by the addition of aminopropanol on the F carboxylic group.</text>
</comment>
<gene>
    <name evidence="9" type="primary">cobD</name>
    <name evidence="10" type="ORF">L1857_07840</name>
</gene>
<dbReference type="InterPro" id="IPR004485">
    <property type="entry name" value="Cobalamin_biosynth_CobD/CbiB"/>
</dbReference>
<comment type="similarity">
    <text evidence="3 9">Belongs to the CobD/CbiB family.</text>
</comment>
<evidence type="ECO:0000256" key="5">
    <source>
        <dbReference type="ARBA" id="ARBA00022573"/>
    </source>
</evidence>
<keyword evidence="4 9" id="KW-1003">Cell membrane</keyword>
<protein>
    <recommendedName>
        <fullName evidence="9">Cobalamin biosynthesis protein CobD</fullName>
    </recommendedName>
</protein>
<evidence type="ECO:0000256" key="2">
    <source>
        <dbReference type="ARBA" id="ARBA00004953"/>
    </source>
</evidence>
<evidence type="ECO:0000313" key="11">
    <source>
        <dbReference type="Proteomes" id="UP000830158"/>
    </source>
</evidence>
<organism evidence="10 11">
    <name type="scientific">Amycolatopsis thermalba</name>
    <dbReference type="NCBI Taxonomy" id="944492"/>
    <lineage>
        <taxon>Bacteria</taxon>
        <taxon>Bacillati</taxon>
        <taxon>Actinomycetota</taxon>
        <taxon>Actinomycetes</taxon>
        <taxon>Pseudonocardiales</taxon>
        <taxon>Pseudonocardiaceae</taxon>
        <taxon>Amycolatopsis</taxon>
    </lineage>
</organism>
<dbReference type="RefSeq" id="WP_249464736.1">
    <property type="nucleotide sequence ID" value="NZ_CP091196.1"/>
</dbReference>
<sequence length="315" mass="32271">MSAARAIGLLLGAAADGVIGEPKRGRPVTVFTRAVRTADANLPQHRLAGVAFAGGLAGSAVVAGLLAERSVRRSPVLQALGTAVATWAVLGGAGLAADGTELARDLEEGELDAARATLSELDNRQTGGLNVVGLSRASVESVAQHTADAVVGPLFWGAVAGMPGLLAARTVSVLRTLGDPTRPAGWFARRLDDLVNLLPTRFAAALTVSSAPVVGGSAAGAWRAWRRDTAAHPSPNAGRMEAAFAGALEIRLGGRTVYPHGVEELPVLGDGRNPDAGHVTRAVELSRVVGWLAGVSSAVLAALFGLRRRSRQPQP</sequence>
<proteinExistence type="inferred from homology"/>